<evidence type="ECO:0000313" key="1">
    <source>
        <dbReference type="EMBL" id="QJA72652.1"/>
    </source>
</evidence>
<accession>A0A6M3JU45</accession>
<sequence length="75" mass="8293">MDNLATWTPRKVEAAKAGNESIYYKCCECGSDVTAGAAYRGEKFIWNNILVKPIPGSPFVNPAIYCQTHLPETIK</sequence>
<reference evidence="1" key="1">
    <citation type="submission" date="2020-03" db="EMBL/GenBank/DDBJ databases">
        <title>The deep terrestrial virosphere.</title>
        <authorList>
            <person name="Holmfeldt K."/>
            <person name="Nilsson E."/>
            <person name="Simone D."/>
            <person name="Lopez-Fernandez M."/>
            <person name="Wu X."/>
            <person name="de Brujin I."/>
            <person name="Lundin D."/>
            <person name="Andersson A."/>
            <person name="Bertilsson S."/>
            <person name="Dopson M."/>
        </authorList>
    </citation>
    <scope>NUCLEOTIDE SEQUENCE</scope>
    <source>
        <strain evidence="1">MM415A02659</strain>
        <strain evidence="2">MM415B02229</strain>
    </source>
</reference>
<protein>
    <submittedName>
        <fullName evidence="1">Uncharacterized protein</fullName>
    </submittedName>
</protein>
<dbReference type="EMBL" id="MT141968">
    <property type="protein sequence ID" value="QJA72652.1"/>
    <property type="molecule type" value="Genomic_DNA"/>
</dbReference>
<proteinExistence type="predicted"/>
<evidence type="ECO:0000313" key="2">
    <source>
        <dbReference type="EMBL" id="QJA85371.1"/>
    </source>
</evidence>
<gene>
    <name evidence="1" type="ORF">MM415A02659_0009</name>
    <name evidence="2" type="ORF">MM415B02229_0009</name>
</gene>
<dbReference type="AlphaFoldDB" id="A0A6M3JU45"/>
<name>A0A6M3JU45_9ZZZZ</name>
<organism evidence="1">
    <name type="scientific">viral metagenome</name>
    <dbReference type="NCBI Taxonomy" id="1070528"/>
    <lineage>
        <taxon>unclassified sequences</taxon>
        <taxon>metagenomes</taxon>
        <taxon>organismal metagenomes</taxon>
    </lineage>
</organism>
<dbReference type="EMBL" id="MT142570">
    <property type="protein sequence ID" value="QJA85371.1"/>
    <property type="molecule type" value="Genomic_DNA"/>
</dbReference>